<sequence>MKKINLFVFAAHHLSGNIAAQRFRSLLNYLDPAKYRVFVFARGPAAAVRAATASTAVEITVFALPGHCVGSESRASASLLTLAVAFMRPLAFLLARNRRHARPWFVHALAEASPLCAEKLAAGERCVAIGTYSPVDALIAAAALASRHRIACLQDFRDGLVFESLGKPGRLRGWMRGLIESRVVAASNLVTSVSRPLVDDFQRRYPGKAVAILPNGYDPADFALLDGDTEGSARAAAMLAEMVPSGALLIGHFGRIGASDSSASRSLDYLVDALNASGEAGVRRHLLFVGELTDAEKASLGRARFPVSAPGPVERMLALQLMKRCDKLLLLTGSRASCATGKLFEYLAAGADIVCVSGVRNEATAILARTDAGQTVLSSDGAAGGDALRAALSPSRTAARRDIAAYSRVAQAGMLDRWLTAMVQS</sequence>
<dbReference type="SUPFAM" id="SSF53756">
    <property type="entry name" value="UDP-Glycosyltransferase/glycogen phosphorylase"/>
    <property type="match status" value="1"/>
</dbReference>
<dbReference type="STRING" id="416169.RHOFW104T7_07340"/>
<dbReference type="AlphaFoldDB" id="A0A154QLQ5"/>
<evidence type="ECO:0000313" key="2">
    <source>
        <dbReference type="Proteomes" id="UP000076131"/>
    </source>
</evidence>
<dbReference type="EMBL" id="LVJS01000021">
    <property type="protein sequence ID" value="KZC24718.1"/>
    <property type="molecule type" value="Genomic_DNA"/>
</dbReference>
<reference evidence="1 2" key="1">
    <citation type="journal article" date="2016" name="MBio">
        <title>Lateral Gene Transfer in a Heavy Metal-Contaminated-Groundwater Microbial Community.</title>
        <authorList>
            <person name="Hemme C.L."/>
            <person name="Green S.J."/>
            <person name="Rishishwar L."/>
            <person name="Prakash O."/>
            <person name="Pettenato A."/>
            <person name="Chakraborty R."/>
            <person name="Deutschbauer A.M."/>
            <person name="Van Nostrand J.D."/>
            <person name="Wu L."/>
            <person name="He Z."/>
            <person name="Jordan I.K."/>
            <person name="Hazen T.C."/>
            <person name="Arkin A.P."/>
            <person name="Kostka J.E."/>
            <person name="Zhou J."/>
        </authorList>
    </citation>
    <scope>NUCLEOTIDE SEQUENCE [LARGE SCALE GENOMIC DNA]</scope>
    <source>
        <strain evidence="1 2">FW104-T7</strain>
    </source>
</reference>
<name>A0A154QLQ5_9GAMM</name>
<dbReference type="eggNOG" id="COG0438">
    <property type="taxonomic scope" value="Bacteria"/>
</dbReference>
<dbReference type="Gene3D" id="3.40.50.2000">
    <property type="entry name" value="Glycogen Phosphorylase B"/>
    <property type="match status" value="1"/>
</dbReference>
<proteinExistence type="predicted"/>
<dbReference type="RefSeq" id="WP_008436004.1">
    <property type="nucleotide sequence ID" value="NZ_LVJS01000021.1"/>
</dbReference>
<comment type="caution">
    <text evidence="1">The sequence shown here is derived from an EMBL/GenBank/DDBJ whole genome shotgun (WGS) entry which is preliminary data.</text>
</comment>
<dbReference type="Proteomes" id="UP000076131">
    <property type="component" value="Unassembled WGS sequence"/>
</dbReference>
<keyword evidence="1" id="KW-0808">Transferase</keyword>
<dbReference type="GO" id="GO:0016740">
    <property type="term" value="F:transferase activity"/>
    <property type="evidence" value="ECO:0007669"/>
    <property type="project" value="UniProtKB-KW"/>
</dbReference>
<keyword evidence="2" id="KW-1185">Reference proteome</keyword>
<gene>
    <name evidence="1" type="ORF">RHOFW104T7_07340</name>
</gene>
<accession>A0A154QLQ5</accession>
<organism evidence="1 2">
    <name type="scientific">Rhodanobacter thiooxydans</name>
    <dbReference type="NCBI Taxonomy" id="416169"/>
    <lineage>
        <taxon>Bacteria</taxon>
        <taxon>Pseudomonadati</taxon>
        <taxon>Pseudomonadota</taxon>
        <taxon>Gammaproteobacteria</taxon>
        <taxon>Lysobacterales</taxon>
        <taxon>Rhodanobacteraceae</taxon>
        <taxon>Rhodanobacter</taxon>
    </lineage>
</organism>
<evidence type="ECO:0000313" key="1">
    <source>
        <dbReference type="EMBL" id="KZC24718.1"/>
    </source>
</evidence>
<protein>
    <submittedName>
        <fullName evidence="1">Glycosyl transferase</fullName>
    </submittedName>
</protein>